<evidence type="ECO:0000313" key="5">
    <source>
        <dbReference type="EMBL" id="TQL58575.1"/>
    </source>
</evidence>
<dbReference type="RefSeq" id="WP_142121586.1">
    <property type="nucleotide sequence ID" value="NZ_BAAASV010000002.1"/>
</dbReference>
<organism evidence="5 6">
    <name type="scientific">Rarobacter faecitabidus</name>
    <dbReference type="NCBI Taxonomy" id="13243"/>
    <lineage>
        <taxon>Bacteria</taxon>
        <taxon>Bacillati</taxon>
        <taxon>Actinomycetota</taxon>
        <taxon>Actinomycetes</taxon>
        <taxon>Micrococcales</taxon>
        <taxon>Rarobacteraceae</taxon>
        <taxon>Rarobacter</taxon>
    </lineage>
</organism>
<gene>
    <name evidence="5" type="ORF">FB461_1990</name>
</gene>
<dbReference type="InterPro" id="IPR011146">
    <property type="entry name" value="HIT-like"/>
</dbReference>
<dbReference type="AlphaFoldDB" id="A0A542ZE03"/>
<name>A0A542ZE03_RARFA</name>
<reference evidence="5 6" key="1">
    <citation type="submission" date="2019-06" db="EMBL/GenBank/DDBJ databases">
        <title>Sequencing the genomes of 1000 actinobacteria strains.</title>
        <authorList>
            <person name="Klenk H.-P."/>
        </authorList>
    </citation>
    <scope>NUCLEOTIDE SEQUENCE [LARGE SCALE GENOMIC DNA]</scope>
    <source>
        <strain evidence="5 6">DSM 4813</strain>
    </source>
</reference>
<feature type="short sequence motif" description="Histidine triad motif" evidence="2 3">
    <location>
        <begin position="107"/>
        <end position="111"/>
    </location>
</feature>
<dbReference type="EMBL" id="VFOS01000003">
    <property type="protein sequence ID" value="TQL58575.1"/>
    <property type="molecule type" value="Genomic_DNA"/>
</dbReference>
<evidence type="ECO:0000256" key="3">
    <source>
        <dbReference type="PROSITE-ProRule" id="PRU00464"/>
    </source>
</evidence>
<evidence type="ECO:0000256" key="2">
    <source>
        <dbReference type="PIRSR" id="PIRSR601310-3"/>
    </source>
</evidence>
<evidence type="ECO:0000256" key="1">
    <source>
        <dbReference type="PIRSR" id="PIRSR601310-1"/>
    </source>
</evidence>
<evidence type="ECO:0000313" key="6">
    <source>
        <dbReference type="Proteomes" id="UP000315389"/>
    </source>
</evidence>
<accession>A0A542ZE03</accession>
<dbReference type="Gene3D" id="3.30.428.10">
    <property type="entry name" value="HIT-like"/>
    <property type="match status" value="1"/>
</dbReference>
<dbReference type="PANTHER" id="PTHR46648:SF1">
    <property type="entry name" value="ADENOSINE 5'-MONOPHOSPHORAMIDASE HNT1"/>
    <property type="match status" value="1"/>
</dbReference>
<dbReference type="GO" id="GO:0009117">
    <property type="term" value="P:nucleotide metabolic process"/>
    <property type="evidence" value="ECO:0007669"/>
    <property type="project" value="TreeGrafter"/>
</dbReference>
<dbReference type="GO" id="GO:0003824">
    <property type="term" value="F:catalytic activity"/>
    <property type="evidence" value="ECO:0007669"/>
    <property type="project" value="InterPro"/>
</dbReference>
<feature type="domain" description="HIT" evidence="4">
    <location>
        <begin position="15"/>
        <end position="123"/>
    </location>
</feature>
<keyword evidence="6" id="KW-1185">Reference proteome</keyword>
<feature type="active site" description="Tele-AMP-histidine intermediate" evidence="1">
    <location>
        <position position="109"/>
    </location>
</feature>
<dbReference type="OrthoDB" id="9784774at2"/>
<protein>
    <submittedName>
        <fullName evidence="5">Histidine triad (HIT) family protein</fullName>
    </submittedName>
</protein>
<dbReference type="Pfam" id="PF01230">
    <property type="entry name" value="HIT"/>
    <property type="match status" value="1"/>
</dbReference>
<evidence type="ECO:0000259" key="4">
    <source>
        <dbReference type="PROSITE" id="PS51084"/>
    </source>
</evidence>
<comment type="caution">
    <text evidence="5">The sequence shown here is derived from an EMBL/GenBank/DDBJ whole genome shotgun (WGS) entry which is preliminary data.</text>
</comment>
<proteinExistence type="predicted"/>
<dbReference type="InterPro" id="IPR036265">
    <property type="entry name" value="HIT-like_sf"/>
</dbReference>
<dbReference type="PROSITE" id="PS51084">
    <property type="entry name" value="HIT_2"/>
    <property type="match status" value="1"/>
</dbReference>
<dbReference type="SUPFAM" id="SSF54197">
    <property type="entry name" value="HIT-like"/>
    <property type="match status" value="1"/>
</dbReference>
<sequence length="152" mass="16705">MSESAIRLPDAQACAFCAYLEGSRPFTFVTKNTLTAVMVTQEQRGKPHLLVIPTRHRETILDLTDDECAALMVEVRNAAKAIDAAYQRPGISVWQNNGETASQSIRHVHFHVAGTLDSGGTEWGPVEELPLAETELIAKQVRAHWPASSTPR</sequence>
<dbReference type="InterPro" id="IPR001310">
    <property type="entry name" value="Histidine_triad_HIT"/>
</dbReference>
<dbReference type="Proteomes" id="UP000315389">
    <property type="component" value="Unassembled WGS sequence"/>
</dbReference>
<dbReference type="PANTHER" id="PTHR46648">
    <property type="entry name" value="HIT FAMILY PROTEIN 1"/>
    <property type="match status" value="1"/>
</dbReference>